<dbReference type="Proteomes" id="UP000274429">
    <property type="component" value="Unassembled WGS sequence"/>
</dbReference>
<reference evidence="1 2" key="1">
    <citation type="submission" date="2018-11" db="EMBL/GenBank/DDBJ databases">
        <authorList>
            <consortium name="Pathogen Informatics"/>
        </authorList>
    </citation>
    <scope>NUCLEOTIDE SEQUENCE [LARGE SCALE GENOMIC DNA]</scope>
</reference>
<proteinExistence type="predicted"/>
<accession>A0A3P7GMJ1</accession>
<evidence type="ECO:0000313" key="2">
    <source>
        <dbReference type="Proteomes" id="UP000274429"/>
    </source>
</evidence>
<dbReference type="AlphaFoldDB" id="A0A3P7GMJ1"/>
<dbReference type="OrthoDB" id="10546802at2759"/>
<sequence>MHAATKSILTTAEKRACAVTSGETLTQRKKVFVHSVLSQLTSAVYTTPASPLQQDGVAISVDVARAVYARISPILQRFYAPVISGILNAQGHSRLSTSKQNELSFY</sequence>
<organism evidence="1 2">
    <name type="scientific">Hydatigena taeniaeformis</name>
    <name type="common">Feline tapeworm</name>
    <name type="synonym">Taenia taeniaeformis</name>
    <dbReference type="NCBI Taxonomy" id="6205"/>
    <lineage>
        <taxon>Eukaryota</taxon>
        <taxon>Metazoa</taxon>
        <taxon>Spiralia</taxon>
        <taxon>Lophotrochozoa</taxon>
        <taxon>Platyhelminthes</taxon>
        <taxon>Cestoda</taxon>
        <taxon>Eucestoda</taxon>
        <taxon>Cyclophyllidea</taxon>
        <taxon>Taeniidae</taxon>
        <taxon>Hydatigera</taxon>
    </lineage>
</organism>
<protein>
    <submittedName>
        <fullName evidence="1">Uncharacterized protein</fullName>
    </submittedName>
</protein>
<name>A0A3P7GMJ1_HYDTA</name>
<keyword evidence="2" id="KW-1185">Reference proteome</keyword>
<dbReference type="EMBL" id="UYWX01002755">
    <property type="protein sequence ID" value="VDM23005.1"/>
    <property type="molecule type" value="Genomic_DNA"/>
</dbReference>
<evidence type="ECO:0000313" key="1">
    <source>
        <dbReference type="EMBL" id="VDM23005.1"/>
    </source>
</evidence>
<gene>
    <name evidence="1" type="ORF">TTAC_LOCUS3623</name>
</gene>